<gene>
    <name evidence="1" type="ORF">HPULCUR_000785</name>
</gene>
<organism evidence="1 2">
    <name type="scientific">Helicostylum pulchrum</name>
    <dbReference type="NCBI Taxonomy" id="562976"/>
    <lineage>
        <taxon>Eukaryota</taxon>
        <taxon>Fungi</taxon>
        <taxon>Fungi incertae sedis</taxon>
        <taxon>Mucoromycota</taxon>
        <taxon>Mucoromycotina</taxon>
        <taxon>Mucoromycetes</taxon>
        <taxon>Mucorales</taxon>
        <taxon>Mucorineae</taxon>
        <taxon>Mucoraceae</taxon>
        <taxon>Helicostylum</taxon>
    </lineage>
</organism>
<dbReference type="Proteomes" id="UP001476247">
    <property type="component" value="Unassembled WGS sequence"/>
</dbReference>
<protein>
    <submittedName>
        <fullName evidence="1">Uncharacterized protein</fullName>
    </submittedName>
</protein>
<evidence type="ECO:0000313" key="1">
    <source>
        <dbReference type="EMBL" id="GAA5795428.1"/>
    </source>
</evidence>
<dbReference type="EMBL" id="BAABUJ010000004">
    <property type="protein sequence ID" value="GAA5795428.1"/>
    <property type="molecule type" value="Genomic_DNA"/>
</dbReference>
<sequence length="287" mass="32849">MELVMNGPSASPNNDIKEKVLGWFRAVSKFQRNIPTLQNELQTAILPAAIENHTLNVEVDDSGAITNPLYIECVRNKLIRWSRFLGSKAIDSAVNMTDKALGILKEFTVREMDNNELINKEAANIDDVQGFMGPARIINHTQNLPKLQNVHIEVIKKKCYIAISSMPVSMIPSFLRKELEKNQANEKAFASLGRFPHVLTAIKHMMDEDVVYETFPMNLWSFQAQAITWSTEENDFYSVVSIVLTDFWGLFKRDTFNIEHERTFWVEYVVPVFKHFSSINKGVIFSC</sequence>
<comment type="caution">
    <text evidence="1">The sequence shown here is derived from an EMBL/GenBank/DDBJ whole genome shotgun (WGS) entry which is preliminary data.</text>
</comment>
<evidence type="ECO:0000313" key="2">
    <source>
        <dbReference type="Proteomes" id="UP001476247"/>
    </source>
</evidence>
<reference evidence="1 2" key="1">
    <citation type="submission" date="2024-04" db="EMBL/GenBank/DDBJ databases">
        <title>genome sequences of Mucor flavus KT1a and Helicostylum pulchrum KT1b strains isolation_sourced from the surface of a dry-aged beef.</title>
        <authorList>
            <person name="Toyotome T."/>
            <person name="Hosono M."/>
            <person name="Torimaru M."/>
            <person name="Fukuda K."/>
            <person name="Mikami N."/>
        </authorList>
    </citation>
    <scope>NUCLEOTIDE SEQUENCE [LARGE SCALE GENOMIC DNA]</scope>
    <source>
        <strain evidence="1 2">KT1b</strain>
    </source>
</reference>
<accession>A0ABP9XMS3</accession>
<keyword evidence="2" id="KW-1185">Reference proteome</keyword>
<name>A0ABP9XMS3_9FUNG</name>
<proteinExistence type="predicted"/>